<dbReference type="Proteomes" id="UP000594681">
    <property type="component" value="Chromosome"/>
</dbReference>
<sequence length="119" mass="12406">MIIESVPAWPSIVLALILVGDALLSLRPAPFIAECLSGVKLPRDWWWALILIKTLAATGLLVGLWVPGVGIAAMVGVIAYFLAAAAAHVRAGFLGSAFWVNCLSMLALSVAALALTLAL</sequence>
<evidence type="ECO:0000313" key="7">
    <source>
        <dbReference type="Proteomes" id="UP000594681"/>
    </source>
</evidence>
<feature type="transmembrane region" description="Helical" evidence="5">
    <location>
        <begin position="6"/>
        <end position="24"/>
    </location>
</feature>
<dbReference type="Pfam" id="PF13564">
    <property type="entry name" value="DoxX_2"/>
    <property type="match status" value="1"/>
</dbReference>
<keyword evidence="3 5" id="KW-1133">Transmembrane helix</keyword>
<evidence type="ECO:0000256" key="1">
    <source>
        <dbReference type="ARBA" id="ARBA00004141"/>
    </source>
</evidence>
<evidence type="ECO:0000256" key="5">
    <source>
        <dbReference type="SAM" id="Phobius"/>
    </source>
</evidence>
<proteinExistence type="predicted"/>
<keyword evidence="4 5" id="KW-0472">Membrane</keyword>
<evidence type="ECO:0000313" key="6">
    <source>
        <dbReference type="EMBL" id="QPK79172.1"/>
    </source>
</evidence>
<keyword evidence="7" id="KW-1185">Reference proteome</keyword>
<reference evidence="6 7" key="1">
    <citation type="submission" date="2020-11" db="EMBL/GenBank/DDBJ databases">
        <title>Corynebacterium sp. ZJ-599.</title>
        <authorList>
            <person name="Zhou J."/>
        </authorList>
    </citation>
    <scope>NUCLEOTIDE SEQUENCE [LARGE SCALE GENOMIC DNA]</scope>
    <source>
        <strain evidence="6 7">ZJ-599</strain>
    </source>
</reference>
<dbReference type="RefSeq" id="WP_165009291.1">
    <property type="nucleotide sequence ID" value="NZ_CP064954.1"/>
</dbReference>
<feature type="transmembrane region" description="Helical" evidence="5">
    <location>
        <begin position="98"/>
        <end position="118"/>
    </location>
</feature>
<evidence type="ECO:0000256" key="4">
    <source>
        <dbReference type="ARBA" id="ARBA00023136"/>
    </source>
</evidence>
<dbReference type="AlphaFoldDB" id="A0A7T0PC00"/>
<dbReference type="InterPro" id="IPR032808">
    <property type="entry name" value="DoxX"/>
</dbReference>
<gene>
    <name evidence="6" type="ORF">G7Y31_00045</name>
</gene>
<feature type="transmembrane region" description="Helical" evidence="5">
    <location>
        <begin position="45"/>
        <end position="65"/>
    </location>
</feature>
<name>A0A7T0PC00_9CORY</name>
<dbReference type="KEGG" id="cliz:G7Y31_00045"/>
<dbReference type="GO" id="GO:0016020">
    <property type="term" value="C:membrane"/>
    <property type="evidence" value="ECO:0007669"/>
    <property type="project" value="UniProtKB-SubCell"/>
</dbReference>
<feature type="transmembrane region" description="Helical" evidence="5">
    <location>
        <begin position="71"/>
        <end position="91"/>
    </location>
</feature>
<comment type="subcellular location">
    <subcellularLocation>
        <location evidence="1">Membrane</location>
        <topology evidence="1">Multi-pass membrane protein</topology>
    </subcellularLocation>
</comment>
<evidence type="ECO:0000256" key="2">
    <source>
        <dbReference type="ARBA" id="ARBA00022692"/>
    </source>
</evidence>
<protein>
    <submittedName>
        <fullName evidence="6">DoxX family protein</fullName>
    </submittedName>
</protein>
<organism evidence="6 7">
    <name type="scientific">Corynebacterium lizhenjunii</name>
    <dbReference type="NCBI Taxonomy" id="2709394"/>
    <lineage>
        <taxon>Bacteria</taxon>
        <taxon>Bacillati</taxon>
        <taxon>Actinomycetota</taxon>
        <taxon>Actinomycetes</taxon>
        <taxon>Mycobacteriales</taxon>
        <taxon>Corynebacteriaceae</taxon>
        <taxon>Corynebacterium</taxon>
    </lineage>
</organism>
<accession>A0A7T0PC00</accession>
<evidence type="ECO:0000256" key="3">
    <source>
        <dbReference type="ARBA" id="ARBA00022989"/>
    </source>
</evidence>
<dbReference type="EMBL" id="CP064954">
    <property type="protein sequence ID" value="QPK79172.1"/>
    <property type="molecule type" value="Genomic_DNA"/>
</dbReference>
<keyword evidence="2 5" id="KW-0812">Transmembrane</keyword>